<evidence type="ECO:0000313" key="10">
    <source>
        <dbReference type="EMBL" id="XDK32250.1"/>
    </source>
</evidence>
<dbReference type="AlphaFoldDB" id="A0AB39HNX8"/>
<keyword evidence="4" id="KW-0547">Nucleotide-binding</keyword>
<proteinExistence type="predicted"/>
<dbReference type="SMART" id="SM00220">
    <property type="entry name" value="S_TKc"/>
    <property type="match status" value="1"/>
</dbReference>
<dbReference type="InterPro" id="IPR000719">
    <property type="entry name" value="Prot_kinase_dom"/>
</dbReference>
<dbReference type="Pfam" id="PF00069">
    <property type="entry name" value="Pkinase"/>
    <property type="match status" value="1"/>
</dbReference>
<protein>
    <recommendedName>
        <fullName evidence="1">non-specific serine/threonine protein kinase</fullName>
        <ecNumber evidence="1">2.7.11.1</ecNumber>
    </recommendedName>
</protein>
<keyword evidence="3" id="KW-0808">Transferase</keyword>
<evidence type="ECO:0000256" key="7">
    <source>
        <dbReference type="ARBA" id="ARBA00047899"/>
    </source>
</evidence>
<evidence type="ECO:0000256" key="1">
    <source>
        <dbReference type="ARBA" id="ARBA00012513"/>
    </source>
</evidence>
<comment type="catalytic activity">
    <reaction evidence="7">
        <text>L-threonyl-[protein] + ATP = O-phospho-L-threonyl-[protein] + ADP + H(+)</text>
        <dbReference type="Rhea" id="RHEA:46608"/>
        <dbReference type="Rhea" id="RHEA-COMP:11060"/>
        <dbReference type="Rhea" id="RHEA-COMP:11605"/>
        <dbReference type="ChEBI" id="CHEBI:15378"/>
        <dbReference type="ChEBI" id="CHEBI:30013"/>
        <dbReference type="ChEBI" id="CHEBI:30616"/>
        <dbReference type="ChEBI" id="CHEBI:61977"/>
        <dbReference type="ChEBI" id="CHEBI:456216"/>
        <dbReference type="EC" id="2.7.11.1"/>
    </reaction>
</comment>
<keyword evidence="6" id="KW-0067">ATP-binding</keyword>
<dbReference type="RefSeq" id="WP_368652971.1">
    <property type="nucleotide sequence ID" value="NZ_CP162599.1"/>
</dbReference>
<dbReference type="PANTHER" id="PTHR24363:SF0">
    <property type="entry name" value="SERINE_THREONINE KINASE LIKE DOMAIN CONTAINING 1"/>
    <property type="match status" value="1"/>
</dbReference>
<dbReference type="GO" id="GO:0004674">
    <property type="term" value="F:protein serine/threonine kinase activity"/>
    <property type="evidence" value="ECO:0007669"/>
    <property type="project" value="UniProtKB-KW"/>
</dbReference>
<dbReference type="EC" id="2.7.11.1" evidence="1"/>
<evidence type="ECO:0000256" key="3">
    <source>
        <dbReference type="ARBA" id="ARBA00022679"/>
    </source>
</evidence>
<dbReference type="PROSITE" id="PS50011">
    <property type="entry name" value="PROTEIN_KINASE_DOM"/>
    <property type="match status" value="1"/>
</dbReference>
<keyword evidence="5 10" id="KW-0418">Kinase</keyword>
<keyword evidence="2 10" id="KW-0723">Serine/threonine-protein kinase</keyword>
<dbReference type="Gene3D" id="1.10.510.10">
    <property type="entry name" value="Transferase(Phosphotransferase) domain 1"/>
    <property type="match status" value="1"/>
</dbReference>
<evidence type="ECO:0000256" key="5">
    <source>
        <dbReference type="ARBA" id="ARBA00022777"/>
    </source>
</evidence>
<reference evidence="10" key="1">
    <citation type="submission" date="2024-07" db="EMBL/GenBank/DDBJ databases">
        <title>Halotolerant mesophilic bacterium Ornithinibacillus sp. 4-3, sp. nov., isolated from soil.</title>
        <authorList>
            <person name="Sidarenka A.V."/>
            <person name="Guliayeva D.E."/>
            <person name="Leanovich S.I."/>
            <person name="Hileuskaya K.S."/>
            <person name="Akhremchuk A.E."/>
            <person name="Sikolenko M.A."/>
            <person name="Valentovich L.N."/>
        </authorList>
    </citation>
    <scope>NUCLEOTIDE SEQUENCE</scope>
    <source>
        <strain evidence="10">4-3</strain>
    </source>
</reference>
<dbReference type="SUPFAM" id="SSF56112">
    <property type="entry name" value="Protein kinase-like (PK-like)"/>
    <property type="match status" value="1"/>
</dbReference>
<sequence>MLCINERLEDKYCILNKYAETKTSLIYEVSDHSRTPKILKVAKYLDTQINQQIKNEAKYLARIHHPMVPQLYDKFIYADKYDCIVMEKMPGITLSEMVERKNAFLLWSDIIAITEQLVELLLYFHQLKRPIMLLDLKPSNILITESYSIYIVDFGSATEVGSELQNISLGTIGFAAPEQFEVGQASLQSDLFSLGAILFYLISGGKNVYTASIEEAVIIPNIPRSYLKMVERLTQMNLNNRYQSITEVAAVFHNIKMSRTDKVVNYFQKLVSLRK</sequence>
<dbReference type="GO" id="GO:0005524">
    <property type="term" value="F:ATP binding"/>
    <property type="evidence" value="ECO:0007669"/>
    <property type="project" value="UniProtKB-KW"/>
</dbReference>
<evidence type="ECO:0000256" key="4">
    <source>
        <dbReference type="ARBA" id="ARBA00022741"/>
    </source>
</evidence>
<gene>
    <name evidence="10" type="ORF">AB4Y30_14695</name>
</gene>
<dbReference type="InterPro" id="IPR011009">
    <property type="entry name" value="Kinase-like_dom_sf"/>
</dbReference>
<feature type="domain" description="Protein kinase" evidence="9">
    <location>
        <begin position="12"/>
        <end position="275"/>
    </location>
</feature>
<dbReference type="EMBL" id="CP162599">
    <property type="protein sequence ID" value="XDK32250.1"/>
    <property type="molecule type" value="Genomic_DNA"/>
</dbReference>
<dbReference type="PANTHER" id="PTHR24363">
    <property type="entry name" value="SERINE/THREONINE PROTEIN KINASE"/>
    <property type="match status" value="1"/>
</dbReference>
<organism evidence="10">
    <name type="scientific">Ornithinibacillus sp. 4-3</name>
    <dbReference type="NCBI Taxonomy" id="3231488"/>
    <lineage>
        <taxon>Bacteria</taxon>
        <taxon>Bacillati</taxon>
        <taxon>Bacillota</taxon>
        <taxon>Bacilli</taxon>
        <taxon>Bacillales</taxon>
        <taxon>Bacillaceae</taxon>
        <taxon>Ornithinibacillus</taxon>
    </lineage>
</organism>
<evidence type="ECO:0000256" key="2">
    <source>
        <dbReference type="ARBA" id="ARBA00022527"/>
    </source>
</evidence>
<evidence type="ECO:0000256" key="6">
    <source>
        <dbReference type="ARBA" id="ARBA00022840"/>
    </source>
</evidence>
<accession>A0AB39HNX8</accession>
<name>A0AB39HNX8_9BACI</name>
<comment type="catalytic activity">
    <reaction evidence="8">
        <text>L-seryl-[protein] + ATP = O-phospho-L-seryl-[protein] + ADP + H(+)</text>
        <dbReference type="Rhea" id="RHEA:17989"/>
        <dbReference type="Rhea" id="RHEA-COMP:9863"/>
        <dbReference type="Rhea" id="RHEA-COMP:11604"/>
        <dbReference type="ChEBI" id="CHEBI:15378"/>
        <dbReference type="ChEBI" id="CHEBI:29999"/>
        <dbReference type="ChEBI" id="CHEBI:30616"/>
        <dbReference type="ChEBI" id="CHEBI:83421"/>
        <dbReference type="ChEBI" id="CHEBI:456216"/>
        <dbReference type="EC" id="2.7.11.1"/>
    </reaction>
</comment>
<evidence type="ECO:0000259" key="9">
    <source>
        <dbReference type="PROSITE" id="PS50011"/>
    </source>
</evidence>
<dbReference type="CDD" id="cd14014">
    <property type="entry name" value="STKc_PknB_like"/>
    <property type="match status" value="1"/>
</dbReference>
<evidence type="ECO:0000256" key="8">
    <source>
        <dbReference type="ARBA" id="ARBA00048679"/>
    </source>
</evidence>